<protein>
    <recommendedName>
        <fullName evidence="13">OTU domain-containing protein 3</fullName>
        <ecNumber evidence="4">3.4.19.12</ecNumber>
    </recommendedName>
</protein>
<dbReference type="InterPro" id="IPR050704">
    <property type="entry name" value="Peptidase_C85-like"/>
</dbReference>
<comment type="subcellular location">
    <subcellularLocation>
        <location evidence="3">Cytoplasm</location>
    </subcellularLocation>
    <subcellularLocation>
        <location evidence="2">Nucleus</location>
    </subcellularLocation>
</comment>
<evidence type="ECO:0000313" key="17">
    <source>
        <dbReference type="Proteomes" id="UP001292094"/>
    </source>
</evidence>
<feature type="compositionally biased region" description="Acidic residues" evidence="14">
    <location>
        <begin position="394"/>
        <end position="405"/>
    </location>
</feature>
<dbReference type="InterPro" id="IPR003323">
    <property type="entry name" value="OTU_dom"/>
</dbReference>
<evidence type="ECO:0000256" key="6">
    <source>
        <dbReference type="ARBA" id="ARBA00022670"/>
    </source>
</evidence>
<evidence type="ECO:0000256" key="9">
    <source>
        <dbReference type="ARBA" id="ARBA00022807"/>
    </source>
</evidence>
<feature type="region of interest" description="Disordered" evidence="14">
    <location>
        <begin position="1"/>
        <end position="31"/>
    </location>
</feature>
<dbReference type="PROSITE" id="PS50802">
    <property type="entry name" value="OTU"/>
    <property type="match status" value="1"/>
</dbReference>
<dbReference type="GO" id="GO:0005634">
    <property type="term" value="C:nucleus"/>
    <property type="evidence" value="ECO:0007669"/>
    <property type="project" value="UniProtKB-SubCell"/>
</dbReference>
<evidence type="ECO:0000256" key="12">
    <source>
        <dbReference type="ARBA" id="ARBA00059041"/>
    </source>
</evidence>
<evidence type="ECO:0000256" key="2">
    <source>
        <dbReference type="ARBA" id="ARBA00004123"/>
    </source>
</evidence>
<comment type="caution">
    <text evidence="16">The sequence shown here is derived from an EMBL/GenBank/DDBJ whole genome shotgun (WGS) entry which is preliminary data.</text>
</comment>
<dbReference type="GO" id="GO:0004843">
    <property type="term" value="F:cysteine-type deubiquitinase activity"/>
    <property type="evidence" value="ECO:0007669"/>
    <property type="project" value="UniProtKB-EC"/>
</dbReference>
<feature type="region of interest" description="Disordered" evidence="14">
    <location>
        <begin position="304"/>
        <end position="405"/>
    </location>
</feature>
<comment type="catalytic activity">
    <reaction evidence="1">
        <text>Thiol-dependent hydrolysis of ester, thioester, amide, peptide and isopeptide bonds formed by the C-terminal Gly of ubiquitin (a 76-residue protein attached to proteins as an intracellular targeting signal).</text>
        <dbReference type="EC" id="3.4.19.12"/>
    </reaction>
</comment>
<dbReference type="GO" id="GO:0005737">
    <property type="term" value="C:cytoplasm"/>
    <property type="evidence" value="ECO:0007669"/>
    <property type="project" value="UniProtKB-SubCell"/>
</dbReference>
<dbReference type="SUPFAM" id="SSF54001">
    <property type="entry name" value="Cysteine proteinases"/>
    <property type="match status" value="1"/>
</dbReference>
<organism evidence="16 17">
    <name type="scientific">Petrolisthes manimaculis</name>
    <dbReference type="NCBI Taxonomy" id="1843537"/>
    <lineage>
        <taxon>Eukaryota</taxon>
        <taxon>Metazoa</taxon>
        <taxon>Ecdysozoa</taxon>
        <taxon>Arthropoda</taxon>
        <taxon>Crustacea</taxon>
        <taxon>Multicrustacea</taxon>
        <taxon>Malacostraca</taxon>
        <taxon>Eumalacostraca</taxon>
        <taxon>Eucarida</taxon>
        <taxon>Decapoda</taxon>
        <taxon>Pleocyemata</taxon>
        <taxon>Anomura</taxon>
        <taxon>Galatheoidea</taxon>
        <taxon>Porcellanidae</taxon>
        <taxon>Petrolisthes</taxon>
    </lineage>
</organism>
<dbReference type="Gene3D" id="3.90.70.80">
    <property type="match status" value="1"/>
</dbReference>
<evidence type="ECO:0000313" key="16">
    <source>
        <dbReference type="EMBL" id="KAK4305503.1"/>
    </source>
</evidence>
<dbReference type="EC" id="3.4.19.12" evidence="4"/>
<keyword evidence="5" id="KW-0963">Cytoplasm</keyword>
<feature type="compositionally biased region" description="Basic residues" evidence="14">
    <location>
        <begin position="366"/>
        <end position="377"/>
    </location>
</feature>
<evidence type="ECO:0000256" key="5">
    <source>
        <dbReference type="ARBA" id="ARBA00022490"/>
    </source>
</evidence>
<dbReference type="Proteomes" id="UP001292094">
    <property type="component" value="Unassembled WGS sequence"/>
</dbReference>
<accession>A0AAE1PBT7</accession>
<dbReference type="EMBL" id="JAWZYT010002266">
    <property type="protein sequence ID" value="KAK4305503.1"/>
    <property type="molecule type" value="Genomic_DNA"/>
</dbReference>
<feature type="compositionally biased region" description="Low complexity" evidence="14">
    <location>
        <begin position="11"/>
        <end position="23"/>
    </location>
</feature>
<name>A0AAE1PBT7_9EUCA</name>
<proteinExistence type="predicted"/>
<evidence type="ECO:0000256" key="3">
    <source>
        <dbReference type="ARBA" id="ARBA00004496"/>
    </source>
</evidence>
<keyword evidence="9" id="KW-0788">Thiol protease</keyword>
<gene>
    <name evidence="16" type="ORF">Pmani_022609</name>
</gene>
<keyword evidence="7" id="KW-0833">Ubl conjugation pathway</keyword>
<keyword evidence="11" id="KW-0539">Nucleus</keyword>
<keyword evidence="17" id="KW-1185">Reference proteome</keyword>
<dbReference type="GO" id="GO:0016579">
    <property type="term" value="P:protein deubiquitination"/>
    <property type="evidence" value="ECO:0007669"/>
    <property type="project" value="TreeGrafter"/>
</dbReference>
<dbReference type="InterPro" id="IPR038765">
    <property type="entry name" value="Papain-like_cys_pep_sf"/>
</dbReference>
<comment type="function">
    <text evidence="12">Deubiquitinating enzyme that hydrolyzes 'Lys-6'- and 'Lys-11'-linked polyubiquitin. Also hydrolyzes heterotypic (mixed and branched) and homotypic chains. Important regulator of energy metabolism. Glucose and fatty acids trigger its nuclear translocation by CBP-dependent acetylation. In the nucleus, deubiquitinates and stabilizes the nuclear receptor PPARD regulating the expression of various genes involved in glucose and lipid metabolism and oxidative phosphorylation. Also acts as a negative regulator of the ribosome quality control (RQC) by mediating deubiquitination of 40S ribosomal proteins RPS10/eS10 and RPS20/uS10, thereby antagonizing ZNF598-mediated 40S ubiquitination.</text>
</comment>
<evidence type="ECO:0000256" key="11">
    <source>
        <dbReference type="ARBA" id="ARBA00023242"/>
    </source>
</evidence>
<dbReference type="GO" id="GO:0006508">
    <property type="term" value="P:proteolysis"/>
    <property type="evidence" value="ECO:0007669"/>
    <property type="project" value="UniProtKB-KW"/>
</dbReference>
<dbReference type="FunFam" id="3.90.70.80:FF:000005">
    <property type="entry name" value="OTU domain-containing protein 3"/>
    <property type="match status" value="1"/>
</dbReference>
<evidence type="ECO:0000256" key="1">
    <source>
        <dbReference type="ARBA" id="ARBA00000707"/>
    </source>
</evidence>
<keyword evidence="6" id="KW-0645">Protease</keyword>
<sequence length="417" mass="46571">MARKREERAIRNAQRAARKAANAGQGGTQDPNFVSLKQQLVAMGLTLREIPGDGNCLFRALGDQLDGTPNTHQKHRQDVVAYMRQHRNDFEPFVEDDVPFERHLSNLAELGTYAGNDCIVAFARLHKVVVVIHQLNAPLWQISGPDAKKSGMPELHISYHNGDHYNSVRRIGDCTTSPASIKLAVQESPPGTSAAAKDKKKKKNMGAGAEDGHWEEDGEYGCWAADDCVVEDYWTVEEGQLDGDCCEPVYEAPSKTEHMVMEQTGCFDLHLIRKHLEAHDYDVHQATEAIINFIILQHRGEHPQTLPGSSNGSLWGPSGTGTRLFGDSAATPPHPHPQPAIHPSYQKKTSQEKIQQRLRAQQHLSNTKRKELKKQLRKQQAQERKRQQQHSGQEPDEFTSSDDSEVIIVKDIGCLSI</sequence>
<dbReference type="PANTHER" id="PTHR12419:SF7">
    <property type="entry name" value="OTU DOMAIN-CONTAINING PROTEIN 3"/>
    <property type="match status" value="1"/>
</dbReference>
<feature type="compositionally biased region" description="Basic and acidic residues" evidence="14">
    <location>
        <begin position="1"/>
        <end position="10"/>
    </location>
</feature>
<dbReference type="PANTHER" id="PTHR12419">
    <property type="entry name" value="OTU DOMAIN CONTAINING PROTEIN"/>
    <property type="match status" value="1"/>
</dbReference>
<dbReference type="Pfam" id="PF02338">
    <property type="entry name" value="OTU"/>
    <property type="match status" value="1"/>
</dbReference>
<evidence type="ECO:0000259" key="15">
    <source>
        <dbReference type="PROSITE" id="PS50802"/>
    </source>
</evidence>
<evidence type="ECO:0000256" key="7">
    <source>
        <dbReference type="ARBA" id="ARBA00022786"/>
    </source>
</evidence>
<evidence type="ECO:0000256" key="8">
    <source>
        <dbReference type="ARBA" id="ARBA00022801"/>
    </source>
</evidence>
<keyword evidence="10" id="KW-0007">Acetylation</keyword>
<evidence type="ECO:0000256" key="14">
    <source>
        <dbReference type="SAM" id="MobiDB-lite"/>
    </source>
</evidence>
<evidence type="ECO:0000256" key="10">
    <source>
        <dbReference type="ARBA" id="ARBA00022990"/>
    </source>
</evidence>
<evidence type="ECO:0000256" key="4">
    <source>
        <dbReference type="ARBA" id="ARBA00012759"/>
    </source>
</evidence>
<dbReference type="CDD" id="cd22770">
    <property type="entry name" value="OTU_OTUD3"/>
    <property type="match status" value="1"/>
</dbReference>
<keyword evidence="8" id="KW-0378">Hydrolase</keyword>
<reference evidence="16" key="1">
    <citation type="submission" date="2023-11" db="EMBL/GenBank/DDBJ databases">
        <title>Genome assemblies of two species of porcelain crab, Petrolisthes cinctipes and Petrolisthes manimaculis (Anomura: Porcellanidae).</title>
        <authorList>
            <person name="Angst P."/>
        </authorList>
    </citation>
    <scope>NUCLEOTIDE SEQUENCE</scope>
    <source>
        <strain evidence="16">PB745_02</strain>
        <tissue evidence="16">Gill</tissue>
    </source>
</reference>
<evidence type="ECO:0000256" key="13">
    <source>
        <dbReference type="ARBA" id="ARBA00074859"/>
    </source>
</evidence>
<feature type="region of interest" description="Disordered" evidence="14">
    <location>
        <begin position="186"/>
        <end position="211"/>
    </location>
</feature>
<dbReference type="AlphaFoldDB" id="A0AAE1PBT7"/>
<feature type="domain" description="OTU" evidence="15">
    <location>
        <begin position="45"/>
        <end position="171"/>
    </location>
</feature>